<keyword evidence="2" id="KW-1133">Transmembrane helix</keyword>
<feature type="transmembrane region" description="Helical" evidence="2">
    <location>
        <begin position="44"/>
        <end position="63"/>
    </location>
</feature>
<keyword evidence="2" id="KW-0812">Transmembrane</keyword>
<gene>
    <name evidence="3" type="ORF">CJ030_MR7G022002</name>
</gene>
<dbReference type="OrthoDB" id="5835829at2759"/>
<organism evidence="3 4">
    <name type="scientific">Morella rubra</name>
    <name type="common">Chinese bayberry</name>
    <dbReference type="NCBI Taxonomy" id="262757"/>
    <lineage>
        <taxon>Eukaryota</taxon>
        <taxon>Viridiplantae</taxon>
        <taxon>Streptophyta</taxon>
        <taxon>Embryophyta</taxon>
        <taxon>Tracheophyta</taxon>
        <taxon>Spermatophyta</taxon>
        <taxon>Magnoliopsida</taxon>
        <taxon>eudicotyledons</taxon>
        <taxon>Gunneridae</taxon>
        <taxon>Pentapetalae</taxon>
        <taxon>rosids</taxon>
        <taxon>fabids</taxon>
        <taxon>Fagales</taxon>
        <taxon>Myricaceae</taxon>
        <taxon>Morella</taxon>
    </lineage>
</organism>
<dbReference type="InterPro" id="IPR050481">
    <property type="entry name" value="UDP-glycosyltransf_plant"/>
</dbReference>
<name>A0A6A1V1J0_9ROSI</name>
<reference evidence="3 4" key="1">
    <citation type="journal article" date="2019" name="Plant Biotechnol. J.">
        <title>The red bayberry genome and genetic basis of sex determination.</title>
        <authorList>
            <person name="Jia H.M."/>
            <person name="Jia H.J."/>
            <person name="Cai Q.L."/>
            <person name="Wang Y."/>
            <person name="Zhao H.B."/>
            <person name="Yang W.F."/>
            <person name="Wang G.Y."/>
            <person name="Li Y.H."/>
            <person name="Zhan D.L."/>
            <person name="Shen Y.T."/>
            <person name="Niu Q.F."/>
            <person name="Chang L."/>
            <person name="Qiu J."/>
            <person name="Zhao L."/>
            <person name="Xie H.B."/>
            <person name="Fu W.Y."/>
            <person name="Jin J."/>
            <person name="Li X.W."/>
            <person name="Jiao Y."/>
            <person name="Zhou C.C."/>
            <person name="Tu T."/>
            <person name="Chai C.Y."/>
            <person name="Gao J.L."/>
            <person name="Fan L.J."/>
            <person name="van de Weg E."/>
            <person name="Wang J.Y."/>
            <person name="Gao Z.S."/>
        </authorList>
    </citation>
    <scope>NUCLEOTIDE SEQUENCE [LARGE SCALE GENOMIC DNA]</scope>
    <source>
        <tissue evidence="3">Leaves</tissue>
    </source>
</reference>
<comment type="caution">
    <text evidence="3">The sequence shown here is derived from an EMBL/GenBank/DDBJ whole genome shotgun (WGS) entry which is preliminary data.</text>
</comment>
<dbReference type="SUPFAM" id="SSF53756">
    <property type="entry name" value="UDP-Glycosyltransferase/glycogen phosphorylase"/>
    <property type="match status" value="1"/>
</dbReference>
<evidence type="ECO:0000256" key="1">
    <source>
        <dbReference type="ARBA" id="ARBA00009995"/>
    </source>
</evidence>
<protein>
    <submittedName>
        <fullName evidence="3">Anthocyanidin 3-O-glucosyltransferase 6</fullName>
    </submittedName>
</protein>
<dbReference type="PANTHER" id="PTHR48048:SF45">
    <property type="entry name" value="GLYCOSYLTRANSFERASE"/>
    <property type="match status" value="1"/>
</dbReference>
<accession>A0A6A1V1J0</accession>
<evidence type="ECO:0000313" key="4">
    <source>
        <dbReference type="Proteomes" id="UP000516437"/>
    </source>
</evidence>
<keyword evidence="4" id="KW-1185">Reference proteome</keyword>
<dbReference type="AlphaFoldDB" id="A0A6A1V1J0"/>
<comment type="similarity">
    <text evidence="1">Belongs to the UDP-glycosyltransferase family.</text>
</comment>
<dbReference type="EMBL" id="RXIC02000025">
    <property type="protein sequence ID" value="KAB1205170.1"/>
    <property type="molecule type" value="Genomic_DNA"/>
</dbReference>
<dbReference type="Proteomes" id="UP000516437">
    <property type="component" value="Chromosome 7"/>
</dbReference>
<evidence type="ECO:0000313" key="3">
    <source>
        <dbReference type="EMBL" id="KAB1205170.1"/>
    </source>
</evidence>
<keyword evidence="3" id="KW-0808">Transferase</keyword>
<evidence type="ECO:0000256" key="2">
    <source>
        <dbReference type="SAM" id="Phobius"/>
    </source>
</evidence>
<sequence length="82" mass="8988">MASHKARVKEAIINNVLPTSVPLAGTVVDMFCCPLINATHKLGVPSYLFFMCNVAFLSFMLYLSKVDGSRLNSVAEPRRGVE</sequence>
<keyword evidence="2" id="KW-0472">Membrane</keyword>
<dbReference type="GO" id="GO:0035251">
    <property type="term" value="F:UDP-glucosyltransferase activity"/>
    <property type="evidence" value="ECO:0007669"/>
    <property type="project" value="InterPro"/>
</dbReference>
<dbReference type="PANTHER" id="PTHR48048">
    <property type="entry name" value="GLYCOSYLTRANSFERASE"/>
    <property type="match status" value="1"/>
</dbReference>
<proteinExistence type="inferred from homology"/>
<dbReference type="Gene3D" id="3.40.50.2000">
    <property type="entry name" value="Glycogen Phosphorylase B"/>
    <property type="match status" value="1"/>
</dbReference>